<comment type="caution">
    <text evidence="2">The sequence shown here is derived from an EMBL/GenBank/DDBJ whole genome shotgun (WGS) entry which is preliminary data.</text>
</comment>
<feature type="signal peptide" evidence="1">
    <location>
        <begin position="1"/>
        <end position="27"/>
    </location>
</feature>
<keyword evidence="1" id="KW-0732">Signal</keyword>
<protein>
    <submittedName>
        <fullName evidence="2">Uncharacterized protein</fullName>
    </submittedName>
</protein>
<feature type="chain" id="PRO_5035263048" evidence="1">
    <location>
        <begin position="28"/>
        <end position="171"/>
    </location>
</feature>
<keyword evidence="3" id="KW-1185">Reference proteome</keyword>
<dbReference type="RefSeq" id="WP_211467092.1">
    <property type="nucleotide sequence ID" value="NZ_JAGSXH010000026.1"/>
</dbReference>
<proteinExistence type="predicted"/>
<dbReference type="AlphaFoldDB" id="A0A8J8BBS3"/>
<sequence>MTARLRALSTTVAALAFAGLAAPAASAAPIQDPIAVGPNMYFTAAVNPGSPTSGTTPTIEVVCPGPVALGQTGHPVSGQYLEAYTVLPPTSTAVGFTGSAADQIDALFTGTSVATTANPPVVITSFFVKVPIPTSLNLPCGGSGIVSFVPIPTSSTARGYPVKVQYLNIAV</sequence>
<evidence type="ECO:0000256" key="1">
    <source>
        <dbReference type="SAM" id="SignalP"/>
    </source>
</evidence>
<gene>
    <name evidence="2" type="ORF">KGA66_10175</name>
</gene>
<reference evidence="2" key="1">
    <citation type="submission" date="2021-04" db="EMBL/GenBank/DDBJ databases">
        <title>Genome based classification of Actinospica acidithermotolerans sp. nov., an actinobacterium isolated from an Indonesian hot spring.</title>
        <authorList>
            <person name="Kusuma A.B."/>
            <person name="Putra K.E."/>
            <person name="Nafisah S."/>
            <person name="Loh J."/>
            <person name="Nouioui I."/>
            <person name="Goodfellow M."/>
        </authorList>
    </citation>
    <scope>NUCLEOTIDE SEQUENCE</scope>
    <source>
        <strain evidence="2">DSM 45618</strain>
    </source>
</reference>
<dbReference type="Proteomes" id="UP000677913">
    <property type="component" value="Unassembled WGS sequence"/>
</dbReference>
<evidence type="ECO:0000313" key="2">
    <source>
        <dbReference type="EMBL" id="MBS2963413.1"/>
    </source>
</evidence>
<name>A0A8J8BBS3_9ACTN</name>
<accession>A0A8J8BBS3</accession>
<dbReference type="EMBL" id="JAGSXH010000026">
    <property type="protein sequence ID" value="MBS2963413.1"/>
    <property type="molecule type" value="Genomic_DNA"/>
</dbReference>
<organism evidence="2 3">
    <name type="scientific">Actinocrinis puniceicyclus</name>
    <dbReference type="NCBI Taxonomy" id="977794"/>
    <lineage>
        <taxon>Bacteria</taxon>
        <taxon>Bacillati</taxon>
        <taxon>Actinomycetota</taxon>
        <taxon>Actinomycetes</taxon>
        <taxon>Catenulisporales</taxon>
        <taxon>Actinospicaceae</taxon>
        <taxon>Actinocrinis</taxon>
    </lineage>
</organism>
<evidence type="ECO:0000313" key="3">
    <source>
        <dbReference type="Proteomes" id="UP000677913"/>
    </source>
</evidence>